<keyword evidence="13" id="KW-1185">Reference proteome</keyword>
<proteinExistence type="inferred from homology"/>
<evidence type="ECO:0000256" key="10">
    <source>
        <dbReference type="ARBA" id="ARBA00023303"/>
    </source>
</evidence>
<keyword evidence="5" id="KW-1133">Transmembrane helix</keyword>
<dbReference type="PANTHER" id="PTHR11690">
    <property type="entry name" value="AMILORIDE-SENSITIVE SODIUM CHANNEL-RELATED"/>
    <property type="match status" value="1"/>
</dbReference>
<keyword evidence="4 11" id="KW-0812">Transmembrane</keyword>
<keyword evidence="10 11" id="KW-0407">Ion channel</keyword>
<keyword evidence="8" id="KW-0472">Membrane</keyword>
<evidence type="ECO:0000256" key="6">
    <source>
        <dbReference type="ARBA" id="ARBA00023053"/>
    </source>
</evidence>
<evidence type="ECO:0000313" key="13">
    <source>
        <dbReference type="Proteomes" id="UP001283361"/>
    </source>
</evidence>
<comment type="subcellular location">
    <subcellularLocation>
        <location evidence="1">Membrane</location>
        <topology evidence="1">Multi-pass membrane protein</topology>
    </subcellularLocation>
</comment>
<evidence type="ECO:0000256" key="4">
    <source>
        <dbReference type="ARBA" id="ARBA00022692"/>
    </source>
</evidence>
<comment type="similarity">
    <text evidence="11">Belongs to the amiloride-sensitive sodium channel (TC 1.A.6) family.</text>
</comment>
<dbReference type="GO" id="GO:0015280">
    <property type="term" value="F:ligand-gated sodium channel activity"/>
    <property type="evidence" value="ECO:0007669"/>
    <property type="project" value="TreeGrafter"/>
</dbReference>
<keyword evidence="7 11" id="KW-0406">Ion transport</keyword>
<gene>
    <name evidence="12" type="ORF">RRG08_065445</name>
</gene>
<dbReference type="PRINTS" id="PR01078">
    <property type="entry name" value="AMINACHANNEL"/>
</dbReference>
<keyword evidence="6" id="KW-0915">Sodium</keyword>
<dbReference type="InterPro" id="IPR001873">
    <property type="entry name" value="ENaC"/>
</dbReference>
<keyword evidence="2 11" id="KW-0813">Transport</keyword>
<dbReference type="Proteomes" id="UP001283361">
    <property type="component" value="Unassembled WGS sequence"/>
</dbReference>
<reference evidence="12" key="1">
    <citation type="journal article" date="2023" name="G3 (Bethesda)">
        <title>A reference genome for the long-term kleptoplast-retaining sea slug Elysia crispata morphotype clarki.</title>
        <authorList>
            <person name="Eastman K.E."/>
            <person name="Pendleton A.L."/>
            <person name="Shaikh M.A."/>
            <person name="Suttiyut T."/>
            <person name="Ogas R."/>
            <person name="Tomko P."/>
            <person name="Gavelis G."/>
            <person name="Widhalm J.R."/>
            <person name="Wisecaver J.H."/>
        </authorList>
    </citation>
    <scope>NUCLEOTIDE SEQUENCE</scope>
    <source>
        <strain evidence="12">ECLA1</strain>
    </source>
</reference>
<keyword evidence="9 11" id="KW-0739">Sodium transport</keyword>
<evidence type="ECO:0000256" key="5">
    <source>
        <dbReference type="ARBA" id="ARBA00022989"/>
    </source>
</evidence>
<dbReference type="EMBL" id="JAWDGP010006099">
    <property type="protein sequence ID" value="KAK3747269.1"/>
    <property type="molecule type" value="Genomic_DNA"/>
</dbReference>
<dbReference type="PANTHER" id="PTHR11690:SF248">
    <property type="entry name" value="PICKPOCKET 17, ISOFORM A"/>
    <property type="match status" value="1"/>
</dbReference>
<keyword evidence="3 11" id="KW-0894">Sodium channel</keyword>
<evidence type="ECO:0000256" key="7">
    <source>
        <dbReference type="ARBA" id="ARBA00023065"/>
    </source>
</evidence>
<sequence>MHVMVRDFQRYPVLTSLSSEYDNQLDFPAITVWNMNRHRASKVPTEINLLVDRLAEVSPLYIYIVIKILRELAGAGRLGVGATSRDWFTAVDQEYMVILLTFFHVELAGAGRLGVGATSRDWFTAVDQEYMVILLTFFHVELAGAGRLGKKCGLSNFTQSYDSRYGNCFRFAGTPDQDTNVWMDVKAGPKHGLVLEMNVGADDYLAVSDTVGLLVLVHDPDEVVYPKDGGAHRGAGLLHHYRDTEDFYNLTSKFFPYPELAQTSSKGHAYLVHVTRVTEPER</sequence>
<organism evidence="12 13">
    <name type="scientific">Elysia crispata</name>
    <name type="common">lettuce slug</name>
    <dbReference type="NCBI Taxonomy" id="231223"/>
    <lineage>
        <taxon>Eukaryota</taxon>
        <taxon>Metazoa</taxon>
        <taxon>Spiralia</taxon>
        <taxon>Lophotrochozoa</taxon>
        <taxon>Mollusca</taxon>
        <taxon>Gastropoda</taxon>
        <taxon>Heterobranchia</taxon>
        <taxon>Euthyneura</taxon>
        <taxon>Panpulmonata</taxon>
        <taxon>Sacoglossa</taxon>
        <taxon>Placobranchoidea</taxon>
        <taxon>Plakobranchidae</taxon>
        <taxon>Elysia</taxon>
    </lineage>
</organism>
<evidence type="ECO:0000313" key="12">
    <source>
        <dbReference type="EMBL" id="KAK3747269.1"/>
    </source>
</evidence>
<dbReference type="Gene3D" id="2.60.470.10">
    <property type="entry name" value="Acid-sensing ion channels like domains"/>
    <property type="match status" value="1"/>
</dbReference>
<protein>
    <submittedName>
        <fullName evidence="12">Uncharacterized protein</fullName>
    </submittedName>
</protein>
<evidence type="ECO:0000256" key="2">
    <source>
        <dbReference type="ARBA" id="ARBA00022448"/>
    </source>
</evidence>
<evidence type="ECO:0000256" key="11">
    <source>
        <dbReference type="RuleBase" id="RU000679"/>
    </source>
</evidence>
<evidence type="ECO:0000256" key="9">
    <source>
        <dbReference type="ARBA" id="ARBA00023201"/>
    </source>
</evidence>
<evidence type="ECO:0000256" key="1">
    <source>
        <dbReference type="ARBA" id="ARBA00004141"/>
    </source>
</evidence>
<comment type="caution">
    <text evidence="12">The sequence shown here is derived from an EMBL/GenBank/DDBJ whole genome shotgun (WGS) entry which is preliminary data.</text>
</comment>
<accession>A0AAE0YIW9</accession>
<dbReference type="GO" id="GO:0005886">
    <property type="term" value="C:plasma membrane"/>
    <property type="evidence" value="ECO:0007669"/>
    <property type="project" value="TreeGrafter"/>
</dbReference>
<name>A0AAE0YIW9_9GAST</name>
<dbReference type="AlphaFoldDB" id="A0AAE0YIW9"/>
<dbReference type="Pfam" id="PF00858">
    <property type="entry name" value="ASC"/>
    <property type="match status" value="1"/>
</dbReference>
<evidence type="ECO:0000256" key="3">
    <source>
        <dbReference type="ARBA" id="ARBA00022461"/>
    </source>
</evidence>
<evidence type="ECO:0000256" key="8">
    <source>
        <dbReference type="ARBA" id="ARBA00023136"/>
    </source>
</evidence>